<dbReference type="SUPFAM" id="SSF52540">
    <property type="entry name" value="P-loop containing nucleoside triphosphate hydrolases"/>
    <property type="match status" value="1"/>
</dbReference>
<dbReference type="InterPro" id="IPR058192">
    <property type="entry name" value="WHD_ROQ1-like"/>
</dbReference>
<keyword evidence="2" id="KW-0677">Repeat</keyword>
<evidence type="ECO:0000313" key="8">
    <source>
        <dbReference type="Proteomes" id="UP001341840"/>
    </source>
</evidence>
<dbReference type="SUPFAM" id="SSF52058">
    <property type="entry name" value="L domain-like"/>
    <property type="match status" value="1"/>
</dbReference>
<feature type="coiled-coil region" evidence="4">
    <location>
        <begin position="1279"/>
        <end position="1341"/>
    </location>
</feature>
<keyword evidence="1" id="KW-0433">Leucine-rich repeat</keyword>
<dbReference type="InterPro" id="IPR000157">
    <property type="entry name" value="TIR_dom"/>
</dbReference>
<dbReference type="PROSITE" id="PS50104">
    <property type="entry name" value="TIR"/>
    <property type="match status" value="1"/>
</dbReference>
<dbReference type="PRINTS" id="PR00364">
    <property type="entry name" value="DISEASERSIST"/>
</dbReference>
<evidence type="ECO:0000259" key="6">
    <source>
        <dbReference type="PROSITE" id="PS50104"/>
    </source>
</evidence>
<protein>
    <recommendedName>
        <fullName evidence="6">TIR domain-containing protein</fullName>
    </recommendedName>
</protein>
<dbReference type="EMBL" id="JASCZI010151405">
    <property type="protein sequence ID" value="MED6172636.1"/>
    <property type="molecule type" value="Genomic_DNA"/>
</dbReference>
<dbReference type="Pfam" id="PF00931">
    <property type="entry name" value="NB-ARC"/>
    <property type="match status" value="1"/>
</dbReference>
<proteinExistence type="predicted"/>
<dbReference type="Proteomes" id="UP001341840">
    <property type="component" value="Unassembled WGS sequence"/>
</dbReference>
<evidence type="ECO:0000256" key="3">
    <source>
        <dbReference type="ARBA" id="ARBA00022821"/>
    </source>
</evidence>
<feature type="compositionally biased region" description="Basic and acidic residues" evidence="5">
    <location>
        <begin position="1412"/>
        <end position="1426"/>
    </location>
</feature>
<organism evidence="7 8">
    <name type="scientific">Stylosanthes scabra</name>
    <dbReference type="NCBI Taxonomy" id="79078"/>
    <lineage>
        <taxon>Eukaryota</taxon>
        <taxon>Viridiplantae</taxon>
        <taxon>Streptophyta</taxon>
        <taxon>Embryophyta</taxon>
        <taxon>Tracheophyta</taxon>
        <taxon>Spermatophyta</taxon>
        <taxon>Magnoliopsida</taxon>
        <taxon>eudicotyledons</taxon>
        <taxon>Gunneridae</taxon>
        <taxon>Pentapetalae</taxon>
        <taxon>rosids</taxon>
        <taxon>fabids</taxon>
        <taxon>Fabales</taxon>
        <taxon>Fabaceae</taxon>
        <taxon>Papilionoideae</taxon>
        <taxon>50 kb inversion clade</taxon>
        <taxon>dalbergioids sensu lato</taxon>
        <taxon>Dalbergieae</taxon>
        <taxon>Pterocarpus clade</taxon>
        <taxon>Stylosanthes</taxon>
    </lineage>
</organism>
<dbReference type="InterPro" id="IPR002182">
    <property type="entry name" value="NB-ARC"/>
</dbReference>
<comment type="caution">
    <text evidence="7">The sequence shown here is derived from an EMBL/GenBank/DDBJ whole genome shotgun (WGS) entry which is preliminary data.</text>
</comment>
<dbReference type="PANTHER" id="PTHR11017">
    <property type="entry name" value="LEUCINE-RICH REPEAT-CONTAINING PROTEIN"/>
    <property type="match status" value="1"/>
</dbReference>
<name>A0ABU6VGG8_9FABA</name>
<dbReference type="InterPro" id="IPR036390">
    <property type="entry name" value="WH_DNA-bd_sf"/>
</dbReference>
<dbReference type="Gene3D" id="1.10.8.430">
    <property type="entry name" value="Helical domain of apoptotic protease-activating factors"/>
    <property type="match status" value="1"/>
</dbReference>
<evidence type="ECO:0000256" key="2">
    <source>
        <dbReference type="ARBA" id="ARBA00022737"/>
    </source>
</evidence>
<dbReference type="InterPro" id="IPR032675">
    <property type="entry name" value="LRR_dom_sf"/>
</dbReference>
<dbReference type="Pfam" id="PF07725">
    <property type="entry name" value="LRR_3"/>
    <property type="match status" value="1"/>
</dbReference>
<accession>A0ABU6VGG8</accession>
<dbReference type="SUPFAM" id="SSF46785">
    <property type="entry name" value="Winged helix' DNA-binding domain"/>
    <property type="match status" value="1"/>
</dbReference>
<feature type="region of interest" description="Disordered" evidence="5">
    <location>
        <begin position="1399"/>
        <end position="1428"/>
    </location>
</feature>
<dbReference type="InterPro" id="IPR035897">
    <property type="entry name" value="Toll_tir_struct_dom_sf"/>
</dbReference>
<dbReference type="Gene3D" id="3.40.50.300">
    <property type="entry name" value="P-loop containing nucleotide triphosphate hydrolases"/>
    <property type="match status" value="1"/>
</dbReference>
<sequence>MCSSAKEYDVFLSFRGADTRNNFTIHLFNALKNKSIKTYMDSLVDRGEDVWPSLERAIEDSHVSIVVFSKDYASSKWCLQELVKILQCRKLLGQVVIPVFYGTDPSMIRGQTGSFEQSFAKHVRGLGDNDIKVKKWRDALTEAAQISGWDSRNLNEPQLIENIVNDVLQKRCLRRPIEINDHVGTDQICKNVEILMKKYKVIGIWGMPGIGKTTIANVLFAKLFPQFDKVCYVANVKEYSHDRLISKLLKEEISIPNVVGFHQYGLKRLGSKKVFIVLDDVDSLDQVKYFCREYRDLSEDSRLIITTRDKHILKDEVDWIHEVKKWNDPQSLQLFCLEAFNEIHPPEGYEVLSASAVKYAGGVPLALKVLSSSLRSKPIDFWKGTLEKLKKYPNETIQNLYKMSYDGLDEEEKKIFLEIAFFHNGEEKDSVTSILMACGLEARCGMVVLQDKAFISISYNNTIEIHDLLRKMAFEIVRRESSEDPTRRCRLMRDTEEICAMLKDNKGTDAIEGIMLDLSQIGEIQLSAHAFKRMNKLRFLKLYKPSDQCAGNISLPEGLESFSDKLVYLEWYGYPLESLPLNFSAKFLVEIRMSHSNVKQLWQGIQEVGNLKRIDLSECKNLIKLPDLSKAKRLRWVNLSGCESLCALHSSVLSSDTLVTLILDRCTHLQYVKGDKHLKSLEDISVNGCSSLEEFAVSSDLIESLDLSNTRIETLHTSIGRLCKLGSLNLEGSPVKLLPTELCLTSLKVLRLSYGGLVIDKQQLHVLFDGLRSLQILHLKECSNLFEFPENICVLSKLQELILDGSSVKSLPPSIKHLQRLEILSFKTCKKLRSLPELPPLIHEFCADDCAMLKSVSNLKTFSRKMVGKTKHISFKNSLKLEEDSLQSAMKSLHLTMIKAVSNNVKVRKHRGGYNYNSVEVCLPGSRVPREFTYKKSESSSIIITELPDSELLGFIYCVVLSPSNGTKREGAKLRCQCQLVGGQKDTWLNRAVSELNSDHVFVWYDPLHCDNILRFHPPKVRFEFSVTTDEGEVDGSIHIKECGVLLISFSVVESVLQELELHLPVDLVEEENVLATEENQSMGGQRQCIVHPEIDMYQEKQNQFMDLDRSKGLLKERKNVLSQPSNMKMATKLSSRELRIHLKDVAKQAEVEGDFARAAQLAALAKGTSDVLCKEKGKRVVEYNHVHSDSILTLTSPFNAEIHEQIIFPLEDPQGSVELLKNLEAPASSPIKEFLDDHVLSLYDHSLMKELGGPALLRWLQGQALRSASFARYAELEFEAASRSIAEKDEELRLAREEAVRKQESLKRMEDRVEDLNSEVASWRRKYEEAQKELEDEKNWRALSSQEWHRRESELKTEVATQLVASFQNCKLQVQTLYPDIDLSGLGAFKEIRNGEIASPYDSEEIENEEDAKPLEKLQDSDGHGDSFANIFEVNVSLD</sequence>
<dbReference type="InterPro" id="IPR027417">
    <property type="entry name" value="P-loop_NTPase"/>
</dbReference>
<dbReference type="InterPro" id="IPR042197">
    <property type="entry name" value="Apaf_helical"/>
</dbReference>
<evidence type="ECO:0000256" key="1">
    <source>
        <dbReference type="ARBA" id="ARBA00022614"/>
    </source>
</evidence>
<dbReference type="Gene3D" id="3.80.10.10">
    <property type="entry name" value="Ribonuclease Inhibitor"/>
    <property type="match status" value="2"/>
</dbReference>
<dbReference type="InterPro" id="IPR044974">
    <property type="entry name" value="Disease_R_plants"/>
</dbReference>
<dbReference type="SUPFAM" id="SSF52200">
    <property type="entry name" value="Toll/Interleukin receptor TIR domain"/>
    <property type="match status" value="1"/>
</dbReference>
<keyword evidence="3" id="KW-0611">Plant defense</keyword>
<dbReference type="InterPro" id="IPR011713">
    <property type="entry name" value="Leu-rich_rpt_3"/>
</dbReference>
<dbReference type="SMART" id="SM00255">
    <property type="entry name" value="TIR"/>
    <property type="match status" value="1"/>
</dbReference>
<keyword evidence="4" id="KW-0175">Coiled coil</keyword>
<gene>
    <name evidence="7" type="ORF">PIB30_051813</name>
</gene>
<dbReference type="Pfam" id="PF23282">
    <property type="entry name" value="WHD_ROQ1"/>
    <property type="match status" value="1"/>
</dbReference>
<evidence type="ECO:0000256" key="4">
    <source>
        <dbReference type="SAM" id="Coils"/>
    </source>
</evidence>
<evidence type="ECO:0000256" key="5">
    <source>
        <dbReference type="SAM" id="MobiDB-lite"/>
    </source>
</evidence>
<reference evidence="7 8" key="1">
    <citation type="journal article" date="2023" name="Plants (Basel)">
        <title>Bridging the Gap: Combining Genomics and Transcriptomics Approaches to Understand Stylosanthes scabra, an Orphan Legume from the Brazilian Caatinga.</title>
        <authorList>
            <person name="Ferreira-Neto J.R.C."/>
            <person name="da Silva M.D."/>
            <person name="Binneck E."/>
            <person name="de Melo N.F."/>
            <person name="da Silva R.H."/>
            <person name="de Melo A.L.T.M."/>
            <person name="Pandolfi V."/>
            <person name="Bustamante F.O."/>
            <person name="Brasileiro-Vidal A.C."/>
            <person name="Benko-Iseppon A.M."/>
        </authorList>
    </citation>
    <scope>NUCLEOTIDE SEQUENCE [LARGE SCALE GENOMIC DNA]</scope>
    <source>
        <tissue evidence="7">Leaves</tissue>
    </source>
</reference>
<keyword evidence="8" id="KW-1185">Reference proteome</keyword>
<dbReference type="Pfam" id="PF01582">
    <property type="entry name" value="TIR"/>
    <property type="match status" value="1"/>
</dbReference>
<dbReference type="Gene3D" id="3.40.50.10140">
    <property type="entry name" value="Toll/interleukin-1 receptor homology (TIR) domain"/>
    <property type="match status" value="1"/>
</dbReference>
<feature type="domain" description="TIR" evidence="6">
    <location>
        <begin position="6"/>
        <end position="171"/>
    </location>
</feature>
<evidence type="ECO:0000313" key="7">
    <source>
        <dbReference type="EMBL" id="MED6172636.1"/>
    </source>
</evidence>
<dbReference type="PANTHER" id="PTHR11017:SF243">
    <property type="entry name" value="ADP-RIBOSYL CYCLASE_CYCLIC ADP-RIBOSE HYDROLASE"/>
    <property type="match status" value="1"/>
</dbReference>